<dbReference type="Proteomes" id="UP000789342">
    <property type="component" value="Unassembled WGS sequence"/>
</dbReference>
<feature type="coiled-coil region" evidence="6">
    <location>
        <begin position="984"/>
        <end position="1046"/>
    </location>
</feature>
<dbReference type="InterPro" id="IPR006652">
    <property type="entry name" value="Kelch_1"/>
</dbReference>
<feature type="region of interest" description="Disordered" evidence="7">
    <location>
        <begin position="838"/>
        <end position="858"/>
    </location>
</feature>
<protein>
    <submittedName>
        <fullName evidence="8">12455_t:CDS:1</fullName>
    </submittedName>
</protein>
<accession>A0A9N9ADS0</accession>
<evidence type="ECO:0000256" key="2">
    <source>
        <dbReference type="ARBA" id="ARBA00022441"/>
    </source>
</evidence>
<gene>
    <name evidence="8" type="ORF">AMORRO_LOCUS4563</name>
</gene>
<keyword evidence="4" id="KW-0677">Repeat</keyword>
<sequence length="1099" mass="124732">MSTTSKPKSTSRSYPWSQKNLISFNPFPLYGLSVSDHAVRDELFIFGGLTQGKTINDLYAVEVNTMNITHIMTSGEVPGKRCRHTQLVYENNLVVFGGASEKVEDKLDEGIYILDTESKTWSKPIVNGNAPNGLIGHTATTIGSVLYIFGGQKFGKYYNDLICLDLKALKLQRKKSKFNKFSLGRSRANSVAPCWSVVNTKGEHPPVRSGHTACSYENKIYVFGGTDGHKCYNDMWCYEEKTKTWSNLSCIGFFPVPRERHAGVIVDGVIYIFGGITQKGEELNDLVAFRIANQRWYRFPQMGPSPSARYGLSMSAVNDKIFVFGGDSKQSPKPDSEGDIHILDTAKIKFPPGTLPGMPTMTRRDSSSLRQSIDSSRSEIFQDEPSTIPKILVLAPQSESEENNEQLVSSYQQPPSESRGKMKPNLVIKVPSIGDLKKHMPTDPSLRSTSTDSDQDTDERIKISPPLELRDENASTNIPQAISKIFSVDEDNVSMLDLGKKDHLVMSRPPEIESVNIDIVETKTQLDTINEETEDSENADSEEESEYSSSEEEYSHEEEFQENETPNETEIHVEGSNLRSDSEEVDAQSNADIPAQDNLDDEQPHDHQVSPLQDIREDETLEQSTHVTSHIVSPSTLDRPGIGRVKHLSLPGNLENYSLSKRGEHDYDVSLLMNRLTIQSPLVPSVSTPDKESFMSFPESGTSSPELNVDDSRVDEKEEHVMELKKYDQDIEEYKRRETWLNAELDLAKKLGYVVDLSYSDDVDLEVMMTNFGEPGSEKYRVMQSIVNMKQELAKAKEVIKTQELVASEKVMAAEKERTAALEEAALYKSKLDEFESSHKGKHDEFESPGLETSSQESEKIKKLESQLAQVLKENKLLSNQLLRYYKKTEKERTKAQSYQERENFENVRTETSNESREQVLPELEKLRARVVNSEAQLEDSNNRLSKMDSELQKHKEDSRVQVSHLKESLERYHIIFEQINTSINVTNERHDRLEKLLKKLRNKKIKYEAEVAELKVELNIKQGEVAQVEDKIKEMEKLLENIQDEGRILRLMMQEGIKELLNINIGGNKEGNIWQTMRVKQLEEELKQLKSLQDENGV</sequence>
<evidence type="ECO:0000256" key="3">
    <source>
        <dbReference type="ARBA" id="ARBA00022490"/>
    </source>
</evidence>
<keyword evidence="3" id="KW-0963">Cytoplasm</keyword>
<feature type="region of interest" description="Disordered" evidence="7">
    <location>
        <begin position="938"/>
        <end position="959"/>
    </location>
</feature>
<feature type="region of interest" description="Disordered" evidence="7">
    <location>
        <begin position="683"/>
        <end position="716"/>
    </location>
</feature>
<reference evidence="8" key="1">
    <citation type="submission" date="2021-06" db="EMBL/GenBank/DDBJ databases">
        <authorList>
            <person name="Kallberg Y."/>
            <person name="Tangrot J."/>
            <person name="Rosling A."/>
        </authorList>
    </citation>
    <scope>NUCLEOTIDE SEQUENCE</scope>
    <source>
        <strain evidence="8">CL551</strain>
    </source>
</reference>
<evidence type="ECO:0000256" key="1">
    <source>
        <dbReference type="ARBA" id="ARBA00004496"/>
    </source>
</evidence>
<evidence type="ECO:0000313" key="9">
    <source>
        <dbReference type="Proteomes" id="UP000789342"/>
    </source>
</evidence>
<feature type="compositionally biased region" description="Acidic residues" evidence="7">
    <location>
        <begin position="529"/>
        <end position="567"/>
    </location>
</feature>
<feature type="compositionally biased region" description="Basic and acidic residues" evidence="7">
    <location>
        <begin position="458"/>
        <end position="470"/>
    </location>
</feature>
<feature type="compositionally biased region" description="Polar residues" evidence="7">
    <location>
        <begin position="622"/>
        <end position="636"/>
    </location>
</feature>
<dbReference type="OrthoDB" id="45365at2759"/>
<feature type="region of interest" description="Disordered" evidence="7">
    <location>
        <begin position="397"/>
        <end position="470"/>
    </location>
</feature>
<feature type="region of interest" description="Disordered" evidence="7">
    <location>
        <begin position="894"/>
        <end position="919"/>
    </location>
</feature>
<proteinExistence type="predicted"/>
<feature type="region of interest" description="Disordered" evidence="7">
    <location>
        <begin position="516"/>
        <end position="588"/>
    </location>
</feature>
<dbReference type="EMBL" id="CAJVPV010002525">
    <property type="protein sequence ID" value="CAG8528663.1"/>
    <property type="molecule type" value="Genomic_DNA"/>
</dbReference>
<dbReference type="InterPro" id="IPR015915">
    <property type="entry name" value="Kelch-typ_b-propeller"/>
</dbReference>
<evidence type="ECO:0000256" key="6">
    <source>
        <dbReference type="SAM" id="Coils"/>
    </source>
</evidence>
<evidence type="ECO:0000313" key="8">
    <source>
        <dbReference type="EMBL" id="CAG8528663.1"/>
    </source>
</evidence>
<dbReference type="PANTHER" id="PTHR46093:SF18">
    <property type="entry name" value="FIBRONECTIN TYPE-III DOMAIN-CONTAINING PROTEIN"/>
    <property type="match status" value="1"/>
</dbReference>
<keyword evidence="9" id="KW-1185">Reference proteome</keyword>
<feature type="region of interest" description="Disordered" evidence="7">
    <location>
        <begin position="620"/>
        <end position="649"/>
    </location>
</feature>
<dbReference type="AlphaFoldDB" id="A0A9N9ADS0"/>
<dbReference type="PANTHER" id="PTHR46093">
    <property type="entry name" value="ACYL-COA-BINDING DOMAIN-CONTAINING PROTEIN 5"/>
    <property type="match status" value="1"/>
</dbReference>
<dbReference type="FunFam" id="2.120.10.80:FF:000049">
    <property type="entry name" value="Cell polarity protein (Tea1)"/>
    <property type="match status" value="1"/>
</dbReference>
<feature type="compositionally biased region" description="Polar residues" evidence="7">
    <location>
        <begin position="405"/>
        <end position="416"/>
    </location>
</feature>
<dbReference type="GO" id="GO:0005737">
    <property type="term" value="C:cytoplasm"/>
    <property type="evidence" value="ECO:0007669"/>
    <property type="project" value="UniProtKB-SubCell"/>
</dbReference>
<evidence type="ECO:0000256" key="4">
    <source>
        <dbReference type="ARBA" id="ARBA00022737"/>
    </source>
</evidence>
<evidence type="ECO:0000256" key="7">
    <source>
        <dbReference type="SAM" id="MobiDB-lite"/>
    </source>
</evidence>
<dbReference type="Gene3D" id="2.120.10.80">
    <property type="entry name" value="Kelch-type beta propeller"/>
    <property type="match status" value="2"/>
</dbReference>
<dbReference type="InterPro" id="IPR011043">
    <property type="entry name" value="Gal_Oxase/kelch_b-propeller"/>
</dbReference>
<dbReference type="SMART" id="SM00612">
    <property type="entry name" value="Kelch"/>
    <property type="match status" value="2"/>
</dbReference>
<evidence type="ECO:0000256" key="5">
    <source>
        <dbReference type="ARBA" id="ARBA00023054"/>
    </source>
</evidence>
<comment type="caution">
    <text evidence="8">The sequence shown here is derived from an EMBL/GenBank/DDBJ whole genome shotgun (WGS) entry which is preliminary data.</text>
</comment>
<keyword evidence="5 6" id="KW-0175">Coiled coil</keyword>
<comment type="subcellular location">
    <subcellularLocation>
        <location evidence="1">Cytoplasm</location>
    </subcellularLocation>
</comment>
<organism evidence="8 9">
    <name type="scientific">Acaulospora morrowiae</name>
    <dbReference type="NCBI Taxonomy" id="94023"/>
    <lineage>
        <taxon>Eukaryota</taxon>
        <taxon>Fungi</taxon>
        <taxon>Fungi incertae sedis</taxon>
        <taxon>Mucoromycota</taxon>
        <taxon>Glomeromycotina</taxon>
        <taxon>Glomeromycetes</taxon>
        <taxon>Diversisporales</taxon>
        <taxon>Acaulosporaceae</taxon>
        <taxon>Acaulospora</taxon>
    </lineage>
</organism>
<keyword evidence="2" id="KW-0880">Kelch repeat</keyword>
<dbReference type="SUPFAM" id="SSF50965">
    <property type="entry name" value="Galactose oxidase, central domain"/>
    <property type="match status" value="1"/>
</dbReference>
<feature type="compositionally biased region" description="Basic and acidic residues" evidence="7">
    <location>
        <begin position="946"/>
        <end position="959"/>
    </location>
</feature>
<feature type="coiled-coil region" evidence="6">
    <location>
        <begin position="717"/>
        <end position="744"/>
    </location>
</feature>
<dbReference type="Pfam" id="PF24681">
    <property type="entry name" value="Kelch_KLHDC2_KLHL20_DRC7"/>
    <property type="match status" value="2"/>
</dbReference>
<name>A0A9N9ADS0_9GLOM</name>